<dbReference type="InterPro" id="IPR027417">
    <property type="entry name" value="P-loop_NTPase"/>
</dbReference>
<keyword evidence="5" id="KW-0067">ATP-binding</keyword>
<dbReference type="Proteomes" id="UP000267027">
    <property type="component" value="Unassembled WGS sequence"/>
</dbReference>
<dbReference type="Pfam" id="PF00612">
    <property type="entry name" value="IQ"/>
    <property type="match status" value="2"/>
</dbReference>
<dbReference type="Gene3D" id="6.20.240.20">
    <property type="match status" value="1"/>
</dbReference>
<dbReference type="InterPro" id="IPR011993">
    <property type="entry name" value="PH-like_dom_sf"/>
</dbReference>
<keyword evidence="4" id="KW-0547">Nucleotide-binding</keyword>
<proteinExistence type="inferred from homology"/>
<dbReference type="PROSITE" id="PS51016">
    <property type="entry name" value="MYTH4"/>
    <property type="match status" value="3"/>
</dbReference>
<reference evidence="12 13" key="2">
    <citation type="submission" date="2018-11" db="EMBL/GenBank/DDBJ databases">
        <authorList>
            <consortium name="Pathogen Informatics"/>
        </authorList>
    </citation>
    <scope>NUCLEOTIDE SEQUENCE [LARGE SCALE GENOMIC DNA]</scope>
    <source>
        <strain evidence="12 13">Costa Rica</strain>
    </source>
</reference>
<name>A0A0R3PD79_ANGCS</name>
<evidence type="ECO:0000256" key="5">
    <source>
        <dbReference type="ARBA" id="ARBA00022840"/>
    </source>
</evidence>
<evidence type="ECO:0000313" key="13">
    <source>
        <dbReference type="Proteomes" id="UP000267027"/>
    </source>
</evidence>
<dbReference type="SUPFAM" id="SSF54236">
    <property type="entry name" value="Ubiquitin-like"/>
    <property type="match status" value="2"/>
</dbReference>
<dbReference type="WBParaSite" id="ACOC_0000185901-mRNA-1">
    <property type="protein sequence ID" value="ACOC_0000185901-mRNA-1"/>
    <property type="gene ID" value="ACOC_0000185901"/>
</dbReference>
<organism evidence="14">
    <name type="scientific">Angiostrongylus costaricensis</name>
    <name type="common">Nematode worm</name>
    <dbReference type="NCBI Taxonomy" id="334426"/>
    <lineage>
        <taxon>Eukaryota</taxon>
        <taxon>Metazoa</taxon>
        <taxon>Ecdysozoa</taxon>
        <taxon>Nematoda</taxon>
        <taxon>Chromadorea</taxon>
        <taxon>Rhabditida</taxon>
        <taxon>Rhabditina</taxon>
        <taxon>Rhabditomorpha</taxon>
        <taxon>Strongyloidea</taxon>
        <taxon>Metastrongylidae</taxon>
        <taxon>Angiostrongylus</taxon>
    </lineage>
</organism>
<reference evidence="14" key="1">
    <citation type="submission" date="2016-04" db="UniProtKB">
        <authorList>
            <consortium name="WormBaseParasite"/>
        </authorList>
    </citation>
    <scope>IDENTIFICATION</scope>
</reference>
<accession>A0A0R3PD79</accession>
<dbReference type="CDD" id="cd13198">
    <property type="entry name" value="FERM_C1_MyoVII"/>
    <property type="match status" value="1"/>
</dbReference>
<evidence type="ECO:0000256" key="1">
    <source>
        <dbReference type="ARBA" id="ARBA00004496"/>
    </source>
</evidence>
<evidence type="ECO:0000256" key="4">
    <source>
        <dbReference type="ARBA" id="ARBA00022741"/>
    </source>
</evidence>
<evidence type="ECO:0000256" key="3">
    <source>
        <dbReference type="ARBA" id="ARBA00022737"/>
    </source>
</evidence>
<dbReference type="Gene3D" id="3.40.850.10">
    <property type="entry name" value="Kinesin motor domain"/>
    <property type="match status" value="1"/>
</dbReference>
<feature type="domain" description="MyTH4" evidence="10">
    <location>
        <begin position="1071"/>
        <end position="1143"/>
    </location>
</feature>
<dbReference type="Gene3D" id="1.20.5.190">
    <property type="match status" value="1"/>
</dbReference>
<dbReference type="PROSITE" id="PS51456">
    <property type="entry name" value="MYOSIN_MOTOR"/>
    <property type="match status" value="1"/>
</dbReference>
<dbReference type="GO" id="GO:0003774">
    <property type="term" value="F:cytoskeletal motor activity"/>
    <property type="evidence" value="ECO:0007669"/>
    <property type="project" value="InterPro"/>
</dbReference>
<dbReference type="CDD" id="cd17093">
    <property type="entry name" value="FERM2_F1_Myosin-VII"/>
    <property type="match status" value="1"/>
</dbReference>
<evidence type="ECO:0000256" key="6">
    <source>
        <dbReference type="ARBA" id="ARBA00023123"/>
    </source>
</evidence>
<keyword evidence="2" id="KW-0963">Cytoplasm</keyword>
<dbReference type="GO" id="GO:0003779">
    <property type="term" value="F:actin binding"/>
    <property type="evidence" value="ECO:0007669"/>
    <property type="project" value="UniProtKB-KW"/>
</dbReference>
<dbReference type="InterPro" id="IPR000857">
    <property type="entry name" value="MyTH4_dom"/>
</dbReference>
<dbReference type="PROSITE" id="PS50096">
    <property type="entry name" value="IQ"/>
    <property type="match status" value="1"/>
</dbReference>
<dbReference type="STRING" id="334426.A0A0R3PD79"/>
<sequence>MNPSIVSEERGWELLWLATGLFAPSPTLLKEEPVFQVYFPDQSSEAIEVESSTRARDFVVRIAQRLQLRKTDGFSLFIRIKEKASRLSVLAVPEAEFFFDFIRQLSDWMQVNHITKVSDLVRNHNILLRSRTSAFQENTTASSSYQVFFMRKLWMNVKPGEDTNADLIFHYPQECPKYLLGYHKIGKQEAIYLAALILKAITKDSKNAPLAQIPQLLSNLVPKDVMNLASMNETNLIPGFLEKNRDTFSADLHALIQSSRMHLLQRIFDDTDVTTRNKSVTVSAQFRKSLDQLMQQLNQTQPFFIKCIKPNDHKKALVIAQTMDCDLVLRQLRYSGMLDTIKIRRKGYPVRHDFESFVSRYRVLVDSIVIAHHIDSRSLAEHICMQMLGDGSDFQLGKTKVFLKEKDDLYLEKEYHRMIEYRTTVIQRHVKGWIARSSFRKKKEAAIVIQKHWRRYIYQKRRAQAACRGAIVRKKVTELKLTGGRRMLIEEDRRDNVKDEVEEEELVSIVALLIRPFLVQVGKLFDFLPSDSGLDYTGNDLSTSTRITSFYPVRTSRKNYDLEKYQFGKFAATYFQSQVSCSHSKKPLKSSLLIHEDKRTQLAAMAVWATILRFMGDMPDVESTSNGNDAQMDKTPVMNRLFKTLGRKPHAHVVEGTAVSEEFDTGTRTLKNSIRNKLISMTMMRKTRSSAGNSSSSSGERSSTSSYLHNVFMENSPMSSLDKLHYIIGMGILIEELRDEIYCQLCKQLSSNPSRLSAARGWILLSLCVGCFAPSPRFIKYLYCFIREHGPADAGYSAYMEERLKRTEQNGCRRQPPSYVELQANKAKQQIVLTVTLMDGSVKTLNADSATTAGELCTAVAEKVNLKDKFGFSLYIALLDKEDELASLVAQQYYVEEGPLDVNRLENQIHNYLPDFELRGKEFVKERWTQTVMYHYRRCHIWFKVTHRFYEVAKFSGRSFARREVIIAVNWMGIYVVDDQENILLEFSYPEVTRIVHYECGRPGVDIGTLQMASRDEYSFQSSSANDIKDVVTTFLNGLKQRSQSPPLSPSTQQSLTLRRREIAVSRRWRFGREPLDVPLLKKLEGRKEQCRDAVTMFVFVMKYMGDHPSRRSHLGTDLTDVIFKPAITDVRCCYTLQNLRNL</sequence>
<keyword evidence="7" id="KW-0505">Motor protein</keyword>
<evidence type="ECO:0000256" key="2">
    <source>
        <dbReference type="ARBA" id="ARBA00022490"/>
    </source>
</evidence>
<dbReference type="InterPro" id="IPR019749">
    <property type="entry name" value="Band_41_domain"/>
</dbReference>
<dbReference type="SUPFAM" id="SSF52540">
    <property type="entry name" value="P-loop containing nucleoside triphosphate hydrolases"/>
    <property type="match status" value="1"/>
</dbReference>
<dbReference type="InterPro" id="IPR051567">
    <property type="entry name" value="Unconventional_Myosin_ATPase"/>
</dbReference>
<dbReference type="InterPro" id="IPR019748">
    <property type="entry name" value="FERM_central"/>
</dbReference>
<dbReference type="GO" id="GO:0005737">
    <property type="term" value="C:cytoplasm"/>
    <property type="evidence" value="ECO:0007669"/>
    <property type="project" value="UniProtKB-SubCell"/>
</dbReference>
<feature type="domain" description="MyTH4" evidence="10">
    <location>
        <begin position="1"/>
        <end position="93"/>
    </location>
</feature>
<dbReference type="GO" id="GO:0005524">
    <property type="term" value="F:ATP binding"/>
    <property type="evidence" value="ECO:0007669"/>
    <property type="project" value="UniProtKB-KW"/>
</dbReference>
<evidence type="ECO:0000256" key="7">
    <source>
        <dbReference type="ARBA" id="ARBA00023175"/>
    </source>
</evidence>
<dbReference type="Pfam" id="PF21989">
    <property type="entry name" value="RA_2"/>
    <property type="match status" value="2"/>
</dbReference>
<dbReference type="Pfam" id="PF21998">
    <property type="entry name" value="FERM_C1_MyoVII"/>
    <property type="match status" value="1"/>
</dbReference>
<comment type="caution">
    <text evidence="9">Lacks conserved residue(s) required for the propagation of feature annotation.</text>
</comment>
<dbReference type="PANTHER" id="PTHR22692:SF33">
    <property type="entry name" value="MYOSIN"/>
    <property type="match status" value="1"/>
</dbReference>
<evidence type="ECO:0000256" key="9">
    <source>
        <dbReference type="PROSITE-ProRule" id="PRU00782"/>
    </source>
</evidence>
<evidence type="ECO:0000313" key="14">
    <source>
        <dbReference type="WBParaSite" id="ACOC_0000185901-mRNA-1"/>
    </source>
</evidence>
<dbReference type="OMA" id="CFIRENC"/>
<dbReference type="SUPFAM" id="SSF47031">
    <property type="entry name" value="Second domain of FERM"/>
    <property type="match status" value="1"/>
</dbReference>
<keyword evidence="13" id="KW-1185">Reference proteome</keyword>
<dbReference type="Pfam" id="PF00784">
    <property type="entry name" value="MyTH4"/>
    <property type="match status" value="1"/>
</dbReference>
<keyword evidence="3" id="KW-0677">Repeat</keyword>
<dbReference type="Gene3D" id="2.30.29.30">
    <property type="entry name" value="Pleckstrin-homology domain (PH domain)/Phosphotyrosine-binding domain (PTB)"/>
    <property type="match status" value="1"/>
</dbReference>
<dbReference type="InterPro" id="IPR001609">
    <property type="entry name" value="Myosin_head_motor_dom-like"/>
</dbReference>
<dbReference type="InterPro" id="IPR000048">
    <property type="entry name" value="IQ_motif_EF-hand-BS"/>
</dbReference>
<evidence type="ECO:0000259" key="11">
    <source>
        <dbReference type="PROSITE" id="PS51456"/>
    </source>
</evidence>
<dbReference type="InterPro" id="IPR038185">
    <property type="entry name" value="MyTH4_dom_sf"/>
</dbReference>
<comment type="subcellular location">
    <subcellularLocation>
        <location evidence="1">Cytoplasm</location>
    </subcellularLocation>
</comment>
<dbReference type="InterPro" id="IPR036961">
    <property type="entry name" value="Kinesin_motor_dom_sf"/>
</dbReference>
<protein>
    <submittedName>
        <fullName evidence="14">Myosin motor domain-containing protein</fullName>
    </submittedName>
</protein>
<dbReference type="InterPro" id="IPR035963">
    <property type="entry name" value="FERM_2"/>
</dbReference>
<gene>
    <name evidence="12" type="ORF">ACOC_LOCUS1860</name>
</gene>
<dbReference type="PANTHER" id="PTHR22692">
    <property type="entry name" value="MYOSIN VII, XV"/>
    <property type="match status" value="1"/>
</dbReference>
<dbReference type="SMART" id="SM00015">
    <property type="entry name" value="IQ"/>
    <property type="match status" value="2"/>
</dbReference>
<dbReference type="SMART" id="SM00242">
    <property type="entry name" value="MYSc"/>
    <property type="match status" value="1"/>
</dbReference>
<dbReference type="Pfam" id="PF00063">
    <property type="entry name" value="Myosin_head"/>
    <property type="match status" value="1"/>
</dbReference>
<dbReference type="Gene3D" id="3.10.20.90">
    <property type="entry name" value="Phosphatidylinositol 3-kinase Catalytic Subunit, Chain A, domain 1"/>
    <property type="match status" value="2"/>
</dbReference>
<dbReference type="EMBL" id="UYYA01000309">
    <property type="protein sequence ID" value="VDM53445.1"/>
    <property type="molecule type" value="Genomic_DNA"/>
</dbReference>
<dbReference type="SMART" id="SM00139">
    <property type="entry name" value="MyTH4"/>
    <property type="match status" value="1"/>
</dbReference>
<keyword evidence="6 9" id="KW-0518">Myosin</keyword>
<dbReference type="OrthoDB" id="6108017at2759"/>
<keyword evidence="8 9" id="KW-0009">Actin-binding</keyword>
<evidence type="ECO:0000259" key="10">
    <source>
        <dbReference type="PROSITE" id="PS51016"/>
    </source>
</evidence>
<dbReference type="Gene3D" id="1.20.58.530">
    <property type="match status" value="1"/>
</dbReference>
<evidence type="ECO:0000313" key="12">
    <source>
        <dbReference type="EMBL" id="VDM53445.1"/>
    </source>
</evidence>
<evidence type="ECO:0000256" key="8">
    <source>
        <dbReference type="ARBA" id="ARBA00023203"/>
    </source>
</evidence>
<dbReference type="AlphaFoldDB" id="A0A0R3PD79"/>
<dbReference type="Gene3D" id="1.25.40.530">
    <property type="entry name" value="MyTH4 domain"/>
    <property type="match status" value="1"/>
</dbReference>
<comment type="similarity">
    <text evidence="9">Belongs to the TRAFAC class myosin-kinesin ATPase superfamily. Myosin family.</text>
</comment>
<dbReference type="InterPro" id="IPR029071">
    <property type="entry name" value="Ubiquitin-like_domsf"/>
</dbReference>
<dbReference type="Gene3D" id="1.20.120.720">
    <property type="entry name" value="Myosin VI head, motor domain, U50 subdomain"/>
    <property type="match status" value="1"/>
</dbReference>
<dbReference type="CDD" id="cd14473">
    <property type="entry name" value="FERM_B-lobe"/>
    <property type="match status" value="1"/>
</dbReference>
<dbReference type="InterPro" id="IPR041793">
    <property type="entry name" value="MyoVII_FERM_C1"/>
</dbReference>
<dbReference type="GO" id="GO:0016459">
    <property type="term" value="C:myosin complex"/>
    <property type="evidence" value="ECO:0007669"/>
    <property type="project" value="UniProtKB-KW"/>
</dbReference>
<dbReference type="SMART" id="SM00295">
    <property type="entry name" value="B41"/>
    <property type="match status" value="1"/>
</dbReference>
<feature type="domain" description="Myosin motor" evidence="11">
    <location>
        <begin position="239"/>
        <end position="416"/>
    </location>
</feature>
<feature type="domain" description="MyTH4" evidence="10">
    <location>
        <begin position="583"/>
        <end position="826"/>
    </location>
</feature>